<evidence type="ECO:0000313" key="5">
    <source>
        <dbReference type="Proteomes" id="UP000663191"/>
    </source>
</evidence>
<proteinExistence type="inferred from homology"/>
<dbReference type="AlphaFoldDB" id="A0A8A2U5M4"/>
<dbReference type="InterPro" id="IPR009430">
    <property type="entry name" value="GvpL/GvpF"/>
</dbReference>
<dbReference type="GeneID" id="63184368"/>
<evidence type="ECO:0000313" key="4">
    <source>
        <dbReference type="EMBL" id="QSW84071.1"/>
    </source>
</evidence>
<evidence type="ECO:0000256" key="2">
    <source>
        <dbReference type="ARBA" id="ARBA00035108"/>
    </source>
</evidence>
<dbReference type="GO" id="GO:0031412">
    <property type="term" value="P:gas vesicle organization"/>
    <property type="evidence" value="ECO:0007669"/>
    <property type="project" value="InterPro"/>
</dbReference>
<dbReference type="Proteomes" id="UP000663191">
    <property type="component" value="Chromosome"/>
</dbReference>
<dbReference type="RefSeq" id="WP_207269314.1">
    <property type="nucleotide sequence ID" value="NZ_CP071463.1"/>
</dbReference>
<dbReference type="GO" id="GO:0031411">
    <property type="term" value="C:gas vesicle"/>
    <property type="evidence" value="ECO:0007669"/>
    <property type="project" value="UniProtKB-SubCell"/>
</dbReference>
<comment type="similarity">
    <text evidence="3">Belongs to the gas vesicle GvpF/GvpL family.</text>
</comment>
<comment type="subcellular location">
    <subcellularLocation>
        <location evidence="2">Gas vesicle</location>
    </subcellularLocation>
</comment>
<dbReference type="OrthoDB" id="130966at2157"/>
<organism evidence="4 5">
    <name type="scientific">Natrinema longum</name>
    <dbReference type="NCBI Taxonomy" id="370324"/>
    <lineage>
        <taxon>Archaea</taxon>
        <taxon>Methanobacteriati</taxon>
        <taxon>Methanobacteriota</taxon>
        <taxon>Stenosarchaea group</taxon>
        <taxon>Halobacteria</taxon>
        <taxon>Halobacteriales</taxon>
        <taxon>Natrialbaceae</taxon>
        <taxon>Natrinema</taxon>
    </lineage>
</organism>
<dbReference type="KEGG" id="hlo:J0X27_11450"/>
<dbReference type="Pfam" id="PF06386">
    <property type="entry name" value="GvpL_GvpF"/>
    <property type="match status" value="1"/>
</dbReference>
<evidence type="ECO:0000256" key="1">
    <source>
        <dbReference type="ARBA" id="ARBA00022987"/>
    </source>
</evidence>
<reference evidence="4 5" key="1">
    <citation type="journal article" date="2006" name="Int. J. Syst. Evol. Microbiol.">
        <title>Haloterrigena longa sp. nov. and Haloterrigena limicola sp. nov., extremely halophilic archaea isolated from a salt lake.</title>
        <authorList>
            <person name="Cui H.L."/>
            <person name="Tohty D."/>
            <person name="Zhou P.J."/>
            <person name="Liu S.J."/>
        </authorList>
    </citation>
    <scope>NUCLEOTIDE SEQUENCE [LARGE SCALE GENOMIC DNA]</scope>
    <source>
        <strain evidence="4 5">ABH32</strain>
    </source>
</reference>
<keyword evidence="1" id="KW-0304">Gas vesicle</keyword>
<keyword evidence="5" id="KW-1185">Reference proteome</keyword>
<sequence>MADHVYVYGIVEDADLSFEAEGVGGATEIRTVEYRSLSAIVSEIDTTDPDRTDEDVERHNDVLGTVLEEGYTVVPMSFGMAFKNARTLKGVLRGANRALRKTLAEIDGTVELGVKLVDTGLEADPDEVQAEIGDRLDEVSINDTDDDLFSDRLVLNRSYLVDRDERDRFDDAIDDVREAYGDALTVQYTGPWAPYNFVDVHIGADRGS</sequence>
<dbReference type="EMBL" id="CP071463">
    <property type="protein sequence ID" value="QSW84071.1"/>
    <property type="molecule type" value="Genomic_DNA"/>
</dbReference>
<dbReference type="PANTHER" id="PTHR36852">
    <property type="entry name" value="PROTEIN GVPL 2"/>
    <property type="match status" value="1"/>
</dbReference>
<dbReference type="PANTHER" id="PTHR36852:SF1">
    <property type="entry name" value="PROTEIN GVPL 2"/>
    <property type="match status" value="1"/>
</dbReference>
<protein>
    <submittedName>
        <fullName evidence="4">GvpL/GvpF family gas vesicle protein</fullName>
    </submittedName>
</protein>
<accession>A0A8A2U5M4</accession>
<gene>
    <name evidence="4" type="ORF">J0X27_11450</name>
</gene>
<name>A0A8A2U5M4_9EURY</name>
<evidence type="ECO:0000256" key="3">
    <source>
        <dbReference type="ARBA" id="ARBA00035643"/>
    </source>
</evidence>